<dbReference type="EMBL" id="JABWGO010000012">
    <property type="protein sequence ID" value="NUW45520.1"/>
    <property type="molecule type" value="Genomic_DNA"/>
</dbReference>
<keyword evidence="2" id="KW-1185">Reference proteome</keyword>
<evidence type="ECO:0000313" key="2">
    <source>
        <dbReference type="Proteomes" id="UP000546126"/>
    </source>
</evidence>
<dbReference type="SUPFAM" id="SSF161187">
    <property type="entry name" value="YfgJ-like"/>
    <property type="match status" value="1"/>
</dbReference>
<evidence type="ECO:0000313" key="1">
    <source>
        <dbReference type="EMBL" id="NUW45520.1"/>
    </source>
</evidence>
<dbReference type="AlphaFoldDB" id="A0A7Y6IWA8"/>
<sequence>MTLTSRCPRCHHALDEGPILYRCAHCQRTIWAADLDVEHHAPAPMSAA</sequence>
<proteinExistence type="predicted"/>
<organism evidence="1 2">
    <name type="scientific">Nonomuraea rhodomycinica</name>
    <dbReference type="NCBI Taxonomy" id="1712872"/>
    <lineage>
        <taxon>Bacteria</taxon>
        <taxon>Bacillati</taxon>
        <taxon>Actinomycetota</taxon>
        <taxon>Actinomycetes</taxon>
        <taxon>Streptosporangiales</taxon>
        <taxon>Streptosporangiaceae</taxon>
        <taxon>Nonomuraea</taxon>
    </lineage>
</organism>
<gene>
    <name evidence="1" type="ORF">HT134_36210</name>
</gene>
<protein>
    <submittedName>
        <fullName evidence="1">Uncharacterized protein</fullName>
    </submittedName>
</protein>
<comment type="caution">
    <text evidence="1">The sequence shown here is derived from an EMBL/GenBank/DDBJ whole genome shotgun (WGS) entry which is preliminary data.</text>
</comment>
<reference evidence="1 2" key="1">
    <citation type="submission" date="2020-06" db="EMBL/GenBank/DDBJ databases">
        <authorList>
            <person name="Chanama M."/>
        </authorList>
    </citation>
    <scope>NUCLEOTIDE SEQUENCE [LARGE SCALE GENOMIC DNA]</scope>
    <source>
        <strain evidence="1 2">TBRC6557</strain>
    </source>
</reference>
<name>A0A7Y6IWA8_9ACTN</name>
<dbReference type="RefSeq" id="WP_175604980.1">
    <property type="nucleotide sequence ID" value="NZ_JABWGO010000012.1"/>
</dbReference>
<dbReference type="Proteomes" id="UP000546126">
    <property type="component" value="Unassembled WGS sequence"/>
</dbReference>
<accession>A0A7Y6IWA8</accession>